<dbReference type="RefSeq" id="WP_002979414.1">
    <property type="nucleotide sequence ID" value="NZ_CP068486.1"/>
</dbReference>
<accession>A0A448AY50</accession>
<dbReference type="Proteomes" id="UP000279227">
    <property type="component" value="Chromosome"/>
</dbReference>
<dbReference type="STRING" id="525257.HMPREF0204_13734"/>
<evidence type="ECO:0000313" key="1">
    <source>
        <dbReference type="EMBL" id="VEE05164.1"/>
    </source>
</evidence>
<organism evidence="1 2">
    <name type="scientific">Chryseobacterium gleum</name>
    <name type="common">Flavobacterium gleum</name>
    <dbReference type="NCBI Taxonomy" id="250"/>
    <lineage>
        <taxon>Bacteria</taxon>
        <taxon>Pseudomonadati</taxon>
        <taxon>Bacteroidota</taxon>
        <taxon>Flavobacteriia</taxon>
        <taxon>Flavobacteriales</taxon>
        <taxon>Weeksellaceae</taxon>
        <taxon>Chryseobacterium group</taxon>
        <taxon>Chryseobacterium</taxon>
    </lineage>
</organism>
<reference evidence="1 2" key="1">
    <citation type="submission" date="2018-12" db="EMBL/GenBank/DDBJ databases">
        <authorList>
            <consortium name="Pathogen Informatics"/>
        </authorList>
    </citation>
    <scope>NUCLEOTIDE SEQUENCE [LARGE SCALE GENOMIC DNA]</scope>
    <source>
        <strain evidence="1 2">NCTC11432</strain>
    </source>
</reference>
<gene>
    <name evidence="1" type="ORF">NCTC11432_00743</name>
</gene>
<name>A0A448AY50_CHRGE</name>
<protein>
    <submittedName>
        <fullName evidence="1">Uncharacterized protein</fullName>
    </submittedName>
</protein>
<dbReference type="KEGG" id="cgle:NCTC11432_00743"/>
<dbReference type="AlphaFoldDB" id="A0A448AY50"/>
<dbReference type="GeneID" id="93022094"/>
<sequence>MLKDIRHIKGLFLLLLYVFANSPVILYHHHDDEIIAYSKASQCEKAIYYGDESNACNHKAHLTKAFKKCSLCDNHCLSPHLIVDALIVYVDVQPYFEYSLCKVSFYEAELLTIQNKGSPTV</sequence>
<evidence type="ECO:0000313" key="2">
    <source>
        <dbReference type="Proteomes" id="UP000279227"/>
    </source>
</evidence>
<proteinExistence type="predicted"/>
<dbReference type="OrthoDB" id="1265292at2"/>
<dbReference type="EMBL" id="LR134289">
    <property type="protein sequence ID" value="VEE05164.1"/>
    <property type="molecule type" value="Genomic_DNA"/>
</dbReference>